<keyword evidence="2" id="KW-1185">Reference proteome</keyword>
<dbReference type="Proteomes" id="UP000076842">
    <property type="component" value="Unassembled WGS sequence"/>
</dbReference>
<name>A0A165DP33_9BASI</name>
<proteinExistence type="predicted"/>
<dbReference type="InParanoid" id="A0A165DP33"/>
<protein>
    <submittedName>
        <fullName evidence="1">Uncharacterized protein</fullName>
    </submittedName>
</protein>
<dbReference type="EMBL" id="KV424043">
    <property type="protein sequence ID" value="KZT53226.1"/>
    <property type="molecule type" value="Genomic_DNA"/>
</dbReference>
<evidence type="ECO:0000313" key="2">
    <source>
        <dbReference type="Proteomes" id="UP000076842"/>
    </source>
</evidence>
<evidence type="ECO:0000313" key="1">
    <source>
        <dbReference type="EMBL" id="KZT53226.1"/>
    </source>
</evidence>
<reference evidence="1 2" key="1">
    <citation type="journal article" date="2016" name="Mol. Biol. Evol.">
        <title>Comparative Genomics of Early-Diverging Mushroom-Forming Fungi Provides Insights into the Origins of Lignocellulose Decay Capabilities.</title>
        <authorList>
            <person name="Nagy L.G."/>
            <person name="Riley R."/>
            <person name="Tritt A."/>
            <person name="Adam C."/>
            <person name="Daum C."/>
            <person name="Floudas D."/>
            <person name="Sun H."/>
            <person name="Yadav J.S."/>
            <person name="Pangilinan J."/>
            <person name="Larsson K.H."/>
            <person name="Matsuura K."/>
            <person name="Barry K."/>
            <person name="Labutti K."/>
            <person name="Kuo R."/>
            <person name="Ohm R.A."/>
            <person name="Bhattacharya S.S."/>
            <person name="Shirouzu T."/>
            <person name="Yoshinaga Y."/>
            <person name="Martin F.M."/>
            <person name="Grigoriev I.V."/>
            <person name="Hibbett D.S."/>
        </authorList>
    </citation>
    <scope>NUCLEOTIDE SEQUENCE [LARGE SCALE GENOMIC DNA]</scope>
    <source>
        <strain evidence="1 2">HHB12733</strain>
    </source>
</reference>
<gene>
    <name evidence="1" type="ORF">CALCODRAFT_501369</name>
</gene>
<sequence length="155" mass="16930">MRFHVTEEQAAAAYRWSALGPDADLAASHVPGSIAADDGSPGAAVHNGLCFQLFAYRLDDFIKAQADGVPINNLQIFWPSVGMAVYLARFEENQWKPQASIFQPEECGDNSEEIDISAFVEPGLMRMHVSADWPVSDYVFVLMATPIALDVVNLG</sequence>
<dbReference type="AlphaFoldDB" id="A0A165DP33"/>
<organism evidence="1 2">
    <name type="scientific">Calocera cornea HHB12733</name>
    <dbReference type="NCBI Taxonomy" id="1353952"/>
    <lineage>
        <taxon>Eukaryota</taxon>
        <taxon>Fungi</taxon>
        <taxon>Dikarya</taxon>
        <taxon>Basidiomycota</taxon>
        <taxon>Agaricomycotina</taxon>
        <taxon>Dacrymycetes</taxon>
        <taxon>Dacrymycetales</taxon>
        <taxon>Dacrymycetaceae</taxon>
        <taxon>Calocera</taxon>
    </lineage>
</organism>
<accession>A0A165DP33</accession>